<keyword evidence="1" id="KW-0812">Transmembrane</keyword>
<feature type="transmembrane region" description="Helical" evidence="1">
    <location>
        <begin position="37"/>
        <end position="56"/>
    </location>
</feature>
<organism evidence="2 3">
    <name type="scientific">Microbacter margulisiae</name>
    <dbReference type="NCBI Taxonomy" id="1350067"/>
    <lineage>
        <taxon>Bacteria</taxon>
        <taxon>Pseudomonadati</taxon>
        <taxon>Bacteroidota</taxon>
        <taxon>Bacteroidia</taxon>
        <taxon>Bacteroidales</taxon>
        <taxon>Porphyromonadaceae</taxon>
        <taxon>Microbacter</taxon>
    </lineage>
</organism>
<name>A0A7W5H2H0_9PORP</name>
<dbReference type="EMBL" id="JACHYB010000002">
    <property type="protein sequence ID" value="MBB3188673.1"/>
    <property type="molecule type" value="Genomic_DNA"/>
</dbReference>
<sequence>MRIDKRHLLFVAAMAWLVASGMLFWRSTTYFELRKGWKLETAASLVGGILFFRVLFLRISSKHIKRIISLEKRKPSVFSFFSKRSYLLMAIMISGGVLLRESHILPTYDLSFFYFFMGTPLFLSSIRFFKAWVRYPIEVLDVEN</sequence>
<keyword evidence="1" id="KW-0472">Membrane</keyword>
<evidence type="ECO:0000313" key="3">
    <source>
        <dbReference type="Proteomes" id="UP000544222"/>
    </source>
</evidence>
<feature type="transmembrane region" description="Helical" evidence="1">
    <location>
        <begin position="7"/>
        <end position="25"/>
    </location>
</feature>
<accession>A0A7W5H2H0</accession>
<proteinExistence type="predicted"/>
<comment type="caution">
    <text evidence="2">The sequence shown here is derived from an EMBL/GenBank/DDBJ whole genome shotgun (WGS) entry which is preliminary data.</text>
</comment>
<keyword evidence="3" id="KW-1185">Reference proteome</keyword>
<feature type="transmembrane region" description="Helical" evidence="1">
    <location>
        <begin position="111"/>
        <end position="129"/>
    </location>
</feature>
<dbReference type="RefSeq" id="WP_183414405.1">
    <property type="nucleotide sequence ID" value="NZ_JACHYB010000002.1"/>
</dbReference>
<feature type="transmembrane region" description="Helical" evidence="1">
    <location>
        <begin position="77"/>
        <end position="99"/>
    </location>
</feature>
<protein>
    <recommendedName>
        <fullName evidence="4">Transmembrane protein</fullName>
    </recommendedName>
</protein>
<dbReference type="Proteomes" id="UP000544222">
    <property type="component" value="Unassembled WGS sequence"/>
</dbReference>
<gene>
    <name evidence="2" type="ORF">FHX64_002871</name>
</gene>
<evidence type="ECO:0000256" key="1">
    <source>
        <dbReference type="SAM" id="Phobius"/>
    </source>
</evidence>
<reference evidence="2 3" key="1">
    <citation type="submission" date="2020-08" db="EMBL/GenBank/DDBJ databases">
        <title>Genomic Encyclopedia of Type Strains, Phase IV (KMG-IV): sequencing the most valuable type-strain genomes for metagenomic binning, comparative biology and taxonomic classification.</title>
        <authorList>
            <person name="Goeker M."/>
        </authorList>
    </citation>
    <scope>NUCLEOTIDE SEQUENCE [LARGE SCALE GENOMIC DNA]</scope>
    <source>
        <strain evidence="2 3">DSM 27471</strain>
    </source>
</reference>
<dbReference type="AlphaFoldDB" id="A0A7W5H2H0"/>
<evidence type="ECO:0008006" key="4">
    <source>
        <dbReference type="Google" id="ProtNLM"/>
    </source>
</evidence>
<keyword evidence="1" id="KW-1133">Transmembrane helix</keyword>
<evidence type="ECO:0000313" key="2">
    <source>
        <dbReference type="EMBL" id="MBB3188673.1"/>
    </source>
</evidence>